<dbReference type="PANTHER" id="PTHR23189">
    <property type="entry name" value="RNA RECOGNITION MOTIF-CONTAINING"/>
    <property type="match status" value="1"/>
</dbReference>
<comment type="caution">
    <text evidence="5">The sequence shown here is derived from an EMBL/GenBank/DDBJ whole genome shotgun (WGS) entry which is preliminary data.</text>
</comment>
<evidence type="ECO:0000256" key="1">
    <source>
        <dbReference type="ARBA" id="ARBA00022884"/>
    </source>
</evidence>
<dbReference type="Proteomes" id="UP001341840">
    <property type="component" value="Unassembled WGS sequence"/>
</dbReference>
<gene>
    <name evidence="5" type="ORF">PIB30_001443</name>
</gene>
<name>A0ABU6Q2F9_9FABA</name>
<dbReference type="InterPro" id="IPR000504">
    <property type="entry name" value="RRM_dom"/>
</dbReference>
<evidence type="ECO:0000313" key="5">
    <source>
        <dbReference type="EMBL" id="MED6106050.1"/>
    </source>
</evidence>
<dbReference type="CDD" id="cd12531">
    <property type="entry name" value="RRM3_MEI2_like"/>
    <property type="match status" value="1"/>
</dbReference>
<dbReference type="InterPro" id="IPR012677">
    <property type="entry name" value="Nucleotide-bd_a/b_plait_sf"/>
</dbReference>
<reference evidence="5 6" key="1">
    <citation type="journal article" date="2023" name="Plants (Basel)">
        <title>Bridging the Gap: Combining Genomics and Transcriptomics Approaches to Understand Stylosanthes scabra, an Orphan Legume from the Brazilian Caatinga.</title>
        <authorList>
            <person name="Ferreira-Neto J.R.C."/>
            <person name="da Silva M.D."/>
            <person name="Binneck E."/>
            <person name="de Melo N.F."/>
            <person name="da Silva R.H."/>
            <person name="de Melo A.L.T.M."/>
            <person name="Pandolfi V."/>
            <person name="Bustamante F.O."/>
            <person name="Brasileiro-Vidal A.C."/>
            <person name="Benko-Iseppon A.M."/>
        </authorList>
    </citation>
    <scope>NUCLEOTIDE SEQUENCE [LARGE SCALE GENOMIC DNA]</scope>
    <source>
        <tissue evidence="5">Leaves</tissue>
    </source>
</reference>
<proteinExistence type="predicted"/>
<evidence type="ECO:0000256" key="3">
    <source>
        <dbReference type="SAM" id="MobiDB-lite"/>
    </source>
</evidence>
<feature type="domain" description="RRM" evidence="4">
    <location>
        <begin position="275"/>
        <end position="348"/>
    </location>
</feature>
<dbReference type="InterPro" id="IPR035979">
    <property type="entry name" value="RBD_domain_sf"/>
</dbReference>
<dbReference type="InterPro" id="IPR007201">
    <property type="entry name" value="Mei2-like_Rrm_C"/>
</dbReference>
<dbReference type="Gene3D" id="3.30.70.330">
    <property type="match status" value="2"/>
</dbReference>
<dbReference type="PROSITE" id="PS50102">
    <property type="entry name" value="RRM"/>
    <property type="match status" value="2"/>
</dbReference>
<protein>
    <recommendedName>
        <fullName evidence="4">RRM domain-containing protein</fullName>
    </recommendedName>
</protein>
<evidence type="ECO:0000256" key="2">
    <source>
        <dbReference type="PROSITE-ProRule" id="PRU00176"/>
    </source>
</evidence>
<dbReference type="EMBL" id="JASCZI010000003">
    <property type="protein sequence ID" value="MED6106050.1"/>
    <property type="molecule type" value="Genomic_DNA"/>
</dbReference>
<feature type="region of interest" description="Disordered" evidence="3">
    <location>
        <begin position="709"/>
        <end position="731"/>
    </location>
</feature>
<accession>A0ABU6Q2F9</accession>
<dbReference type="SUPFAM" id="SSF54928">
    <property type="entry name" value="RNA-binding domain, RBD"/>
    <property type="match status" value="2"/>
</dbReference>
<dbReference type="Pfam" id="PF04059">
    <property type="entry name" value="RRM_2"/>
    <property type="match status" value="1"/>
</dbReference>
<dbReference type="SMART" id="SM00360">
    <property type="entry name" value="RRM"/>
    <property type="match status" value="3"/>
</dbReference>
<keyword evidence="1 2" id="KW-0694">RNA-binding</keyword>
<feature type="domain" description="RRM" evidence="4">
    <location>
        <begin position="190"/>
        <end position="249"/>
    </location>
</feature>
<evidence type="ECO:0000313" key="6">
    <source>
        <dbReference type="Proteomes" id="UP001341840"/>
    </source>
</evidence>
<dbReference type="InterPro" id="IPR034454">
    <property type="entry name" value="MEI2-like_RRM3"/>
</dbReference>
<sequence>MPSETMNSRSFSSSLFSFEDVFPSTKKQDGFWKSDNLSNCYENNKVDVISTQDESNLFSSSLSELFNSKLKLSANSTLYGHSVDNVAPQHEEDMVFDSLEELEAQTIGNLLPIDDDDLLAGLTGEHEIFVKDSSGDESEEQDLFASVGGMDLGHDDSSSSGQKNSELHDEVCKGKLELRDASVTGEHPSRTLLVKNVASDVGDSTLKALFEQFGDIQRVYTACKKCKFVLASYYDIRAAQNAMQAHRNGFFTFKTFDIQYLIPKDNPSKKELNQDTLAVSLYDLSITKNELRRMFSAYGEIKEIFETPQSPHRKLIEFFDVRAAMKALQALNRNESARKRLKVEPILSGNSKRVSSSVPNGFLHNPSEFATNINIEKQERLDSNSMKFCQADYNGHPMELNDSVFESSSGDGGLSLPPHHQYKWSNSYQQHVGMSWPNSPTYFTGICAAPRLPRFRGVHRSPSHMMSNVVSMNNHLARSAPAGNYNIWDRQHPYAGEAHCLDFYPQNMFPRFGGNYVDLQVLPMDVGLPFYNQREMMFHGRNNMFPMINSFGTQKERARSRRHGGSTPVDTKQYELDIDRIKSGEDNRTTLMIKNIPNKYTSKMLLAAIDERHKGAYDFVYLPIDFKNKCNVGYAFINMTNPSLIIPFYQEFNGKKWEKFNSEKVATLAYARIQGKAALIAHFQNSSLMNEDKRCRPILLNTDGPNAGDQIPFPVGDNVRNKPGRLSPGAI</sequence>
<dbReference type="Pfam" id="PF00076">
    <property type="entry name" value="RRM_1"/>
    <property type="match status" value="2"/>
</dbReference>
<keyword evidence="6" id="KW-1185">Reference proteome</keyword>
<evidence type="ECO:0000259" key="4">
    <source>
        <dbReference type="PROSITE" id="PS50102"/>
    </source>
</evidence>
<organism evidence="5 6">
    <name type="scientific">Stylosanthes scabra</name>
    <dbReference type="NCBI Taxonomy" id="79078"/>
    <lineage>
        <taxon>Eukaryota</taxon>
        <taxon>Viridiplantae</taxon>
        <taxon>Streptophyta</taxon>
        <taxon>Embryophyta</taxon>
        <taxon>Tracheophyta</taxon>
        <taxon>Spermatophyta</taxon>
        <taxon>Magnoliopsida</taxon>
        <taxon>eudicotyledons</taxon>
        <taxon>Gunneridae</taxon>
        <taxon>Pentapetalae</taxon>
        <taxon>rosids</taxon>
        <taxon>fabids</taxon>
        <taxon>Fabales</taxon>
        <taxon>Fabaceae</taxon>
        <taxon>Papilionoideae</taxon>
        <taxon>50 kb inversion clade</taxon>
        <taxon>dalbergioids sensu lato</taxon>
        <taxon>Dalbergieae</taxon>
        <taxon>Pterocarpus clade</taxon>
        <taxon>Stylosanthes</taxon>
    </lineage>
</organism>